<dbReference type="SMART" id="SM00450">
    <property type="entry name" value="RHOD"/>
    <property type="match status" value="1"/>
</dbReference>
<comment type="caution">
    <text evidence="2">The sequence shown here is derived from an EMBL/GenBank/DDBJ whole genome shotgun (WGS) entry which is preliminary data.</text>
</comment>
<evidence type="ECO:0000313" key="3">
    <source>
        <dbReference type="Proteomes" id="UP000193944"/>
    </source>
</evidence>
<name>A0A1Y1WNX7_9FUNG</name>
<dbReference type="PROSITE" id="PS50206">
    <property type="entry name" value="RHODANESE_3"/>
    <property type="match status" value="1"/>
</dbReference>
<keyword evidence="3" id="KW-1185">Reference proteome</keyword>
<dbReference type="EMBL" id="MCFG01000369">
    <property type="protein sequence ID" value="ORX75237.1"/>
    <property type="molecule type" value="Genomic_DNA"/>
</dbReference>
<dbReference type="OrthoDB" id="10261062at2759"/>
<gene>
    <name evidence="2" type="ORF">BCR32DRAFT_329893</name>
</gene>
<evidence type="ECO:0000259" key="1">
    <source>
        <dbReference type="PROSITE" id="PS50206"/>
    </source>
</evidence>
<reference evidence="2 3" key="2">
    <citation type="submission" date="2016-08" db="EMBL/GenBank/DDBJ databases">
        <title>Pervasive Adenine N6-methylation of Active Genes in Fungi.</title>
        <authorList>
            <consortium name="DOE Joint Genome Institute"/>
            <person name="Mondo S.J."/>
            <person name="Dannebaum R.O."/>
            <person name="Kuo R.C."/>
            <person name="Labutti K."/>
            <person name="Haridas S."/>
            <person name="Kuo A."/>
            <person name="Salamov A."/>
            <person name="Ahrendt S.R."/>
            <person name="Lipzen A."/>
            <person name="Sullivan W."/>
            <person name="Andreopoulos W.B."/>
            <person name="Clum A."/>
            <person name="Lindquist E."/>
            <person name="Daum C."/>
            <person name="Ramamoorthy G.K."/>
            <person name="Gryganskyi A."/>
            <person name="Culley D."/>
            <person name="Magnuson J.K."/>
            <person name="James T.Y."/>
            <person name="O'Malley M.A."/>
            <person name="Stajich J.E."/>
            <person name="Spatafora J.W."/>
            <person name="Visel A."/>
            <person name="Grigoriev I.V."/>
        </authorList>
    </citation>
    <scope>NUCLEOTIDE SEQUENCE [LARGE SCALE GENOMIC DNA]</scope>
    <source>
        <strain evidence="2 3">S4</strain>
    </source>
</reference>
<dbReference type="InterPro" id="IPR036873">
    <property type="entry name" value="Rhodanese-like_dom_sf"/>
</dbReference>
<dbReference type="PANTHER" id="PTHR43031">
    <property type="entry name" value="FAD-DEPENDENT OXIDOREDUCTASE"/>
    <property type="match status" value="1"/>
</dbReference>
<proteinExistence type="predicted"/>
<dbReference type="Proteomes" id="UP000193944">
    <property type="component" value="Unassembled WGS sequence"/>
</dbReference>
<dbReference type="InterPro" id="IPR050229">
    <property type="entry name" value="GlpE_sulfurtransferase"/>
</dbReference>
<feature type="domain" description="Rhodanese" evidence="1">
    <location>
        <begin position="25"/>
        <end position="124"/>
    </location>
</feature>
<sequence length="125" mass="13982">MGNVIKGITDEDRISVEEYNEILKANTPHILIDVRPETAFSRGSLPNAINIPKAQLADNADRIKELLKNKAKEVNQEKIPLYLICRSSFTTSLSIPILRDQGITSKDIKGGLLEWKKKIDPGFPI</sequence>
<dbReference type="PANTHER" id="PTHR43031:SF1">
    <property type="entry name" value="PYRIDINE NUCLEOTIDE-DISULPHIDE OXIDOREDUCTASE"/>
    <property type="match status" value="1"/>
</dbReference>
<reference evidence="2 3" key="1">
    <citation type="submission" date="2016-08" db="EMBL/GenBank/DDBJ databases">
        <title>A Parts List for Fungal Cellulosomes Revealed by Comparative Genomics.</title>
        <authorList>
            <consortium name="DOE Joint Genome Institute"/>
            <person name="Haitjema C.H."/>
            <person name="Gilmore S.P."/>
            <person name="Henske J.K."/>
            <person name="Solomon K.V."/>
            <person name="De Groot R."/>
            <person name="Kuo A."/>
            <person name="Mondo S.J."/>
            <person name="Salamov A.A."/>
            <person name="Labutti K."/>
            <person name="Zhao Z."/>
            <person name="Chiniquy J."/>
            <person name="Barry K."/>
            <person name="Brewer H.M."/>
            <person name="Purvine S.O."/>
            <person name="Wright A.T."/>
            <person name="Boxma B."/>
            <person name="Van Alen T."/>
            <person name="Hackstein J.H."/>
            <person name="Baker S.E."/>
            <person name="Grigoriev I.V."/>
            <person name="O'Malley M.A."/>
        </authorList>
    </citation>
    <scope>NUCLEOTIDE SEQUENCE [LARGE SCALE GENOMIC DNA]</scope>
    <source>
        <strain evidence="2 3">S4</strain>
    </source>
</reference>
<dbReference type="Gene3D" id="3.40.250.10">
    <property type="entry name" value="Rhodanese-like domain"/>
    <property type="match status" value="1"/>
</dbReference>
<dbReference type="SUPFAM" id="SSF52821">
    <property type="entry name" value="Rhodanese/Cell cycle control phosphatase"/>
    <property type="match status" value="1"/>
</dbReference>
<accession>A0A1Y1WNX7</accession>
<evidence type="ECO:0000313" key="2">
    <source>
        <dbReference type="EMBL" id="ORX75237.1"/>
    </source>
</evidence>
<dbReference type="Pfam" id="PF00581">
    <property type="entry name" value="Rhodanese"/>
    <property type="match status" value="1"/>
</dbReference>
<organism evidence="2 3">
    <name type="scientific">Anaeromyces robustus</name>
    <dbReference type="NCBI Taxonomy" id="1754192"/>
    <lineage>
        <taxon>Eukaryota</taxon>
        <taxon>Fungi</taxon>
        <taxon>Fungi incertae sedis</taxon>
        <taxon>Chytridiomycota</taxon>
        <taxon>Chytridiomycota incertae sedis</taxon>
        <taxon>Neocallimastigomycetes</taxon>
        <taxon>Neocallimastigales</taxon>
        <taxon>Neocallimastigaceae</taxon>
        <taxon>Anaeromyces</taxon>
    </lineage>
</organism>
<dbReference type="STRING" id="1754192.A0A1Y1WNX7"/>
<protein>
    <submittedName>
        <fullName evidence="2">Rhodanese-like protein</fullName>
    </submittedName>
</protein>
<dbReference type="InterPro" id="IPR001763">
    <property type="entry name" value="Rhodanese-like_dom"/>
</dbReference>
<dbReference type="AlphaFoldDB" id="A0A1Y1WNX7"/>